<evidence type="ECO:0000256" key="4">
    <source>
        <dbReference type="ARBA" id="ARBA00022272"/>
    </source>
</evidence>
<keyword evidence="6 9" id="KW-0822">Tryptophan biosynthesis</keyword>
<dbReference type="InterPro" id="IPR013785">
    <property type="entry name" value="Aldolase_TIM"/>
</dbReference>
<accession>A0A1G5ELM8</accession>
<evidence type="ECO:0000256" key="2">
    <source>
        <dbReference type="ARBA" id="ARBA00004664"/>
    </source>
</evidence>
<gene>
    <name evidence="9" type="primary">trpF</name>
    <name evidence="11" type="ORF">SAMN05720606_103349</name>
</gene>
<dbReference type="EMBL" id="FMVM01000003">
    <property type="protein sequence ID" value="SCY27895.1"/>
    <property type="molecule type" value="Genomic_DNA"/>
</dbReference>
<dbReference type="GO" id="GO:0004640">
    <property type="term" value="F:phosphoribosylanthranilate isomerase activity"/>
    <property type="evidence" value="ECO:0007669"/>
    <property type="project" value="UniProtKB-UniRule"/>
</dbReference>
<evidence type="ECO:0000256" key="6">
    <source>
        <dbReference type="ARBA" id="ARBA00022822"/>
    </source>
</evidence>
<keyword evidence="5 9" id="KW-0028">Amino-acid biosynthesis</keyword>
<evidence type="ECO:0000256" key="9">
    <source>
        <dbReference type="HAMAP-Rule" id="MF_00135"/>
    </source>
</evidence>
<evidence type="ECO:0000313" key="11">
    <source>
        <dbReference type="EMBL" id="SCY27895.1"/>
    </source>
</evidence>
<evidence type="ECO:0000256" key="3">
    <source>
        <dbReference type="ARBA" id="ARBA00012572"/>
    </source>
</evidence>
<comment type="pathway">
    <text evidence="2 9">Amino-acid biosynthesis; L-tryptophan biosynthesis; L-tryptophan from chorismate: step 3/5.</text>
</comment>
<dbReference type="PANTHER" id="PTHR42894:SF1">
    <property type="entry name" value="N-(5'-PHOSPHORIBOSYL)ANTHRANILATE ISOMERASE"/>
    <property type="match status" value="1"/>
</dbReference>
<evidence type="ECO:0000256" key="1">
    <source>
        <dbReference type="ARBA" id="ARBA00001164"/>
    </source>
</evidence>
<dbReference type="InterPro" id="IPR011060">
    <property type="entry name" value="RibuloseP-bd_barrel"/>
</dbReference>
<dbReference type="Gene3D" id="3.20.20.70">
    <property type="entry name" value="Aldolase class I"/>
    <property type="match status" value="1"/>
</dbReference>
<reference evidence="12" key="1">
    <citation type="submission" date="2016-10" db="EMBL/GenBank/DDBJ databases">
        <authorList>
            <person name="Varghese N."/>
            <person name="Submissions S."/>
        </authorList>
    </citation>
    <scope>NUCLEOTIDE SEQUENCE [LARGE SCALE GENOMIC DNA]</scope>
    <source>
        <strain evidence="12">BL9</strain>
    </source>
</reference>
<dbReference type="InterPro" id="IPR001240">
    <property type="entry name" value="PRAI_dom"/>
</dbReference>
<dbReference type="CDD" id="cd00405">
    <property type="entry name" value="PRAI"/>
    <property type="match status" value="1"/>
</dbReference>
<sequence length="245" mass="27477">MNNPIYDDTGAGSRKEENLMPAAVKICGLQDVEVLKSMINLPVDYIGVVFAKSRRQITPEKAAELRSVLFEWSLHERPKLAGVFVNPTMQELKHVMETVSLDVIQLHGQESAEFCQQVKELWDAEVFKVVSFPKDETEQDADYAAVQRLNDYVGFVDAILLDTFDPLYGGGSGKTFAWERIPVYAEWAAERRIAMFVAGGLQTDNVQHLIQTYRPYGVDVSSGVETEGLKDISKITAFVERVKQA</sequence>
<comment type="catalytic activity">
    <reaction evidence="1 9">
        <text>N-(5-phospho-beta-D-ribosyl)anthranilate = 1-(2-carboxyphenylamino)-1-deoxy-D-ribulose 5-phosphate</text>
        <dbReference type="Rhea" id="RHEA:21540"/>
        <dbReference type="ChEBI" id="CHEBI:18277"/>
        <dbReference type="ChEBI" id="CHEBI:58613"/>
        <dbReference type="EC" id="5.3.1.24"/>
    </reaction>
</comment>
<comment type="similarity">
    <text evidence="9">Belongs to the TrpF family.</text>
</comment>
<dbReference type="Pfam" id="PF00697">
    <property type="entry name" value="PRAI"/>
    <property type="match status" value="1"/>
</dbReference>
<evidence type="ECO:0000259" key="10">
    <source>
        <dbReference type="Pfam" id="PF00697"/>
    </source>
</evidence>
<dbReference type="Proteomes" id="UP000198538">
    <property type="component" value="Unassembled WGS sequence"/>
</dbReference>
<dbReference type="GO" id="GO:0000162">
    <property type="term" value="P:L-tryptophan biosynthetic process"/>
    <property type="evidence" value="ECO:0007669"/>
    <property type="project" value="UniProtKB-UniRule"/>
</dbReference>
<evidence type="ECO:0000256" key="7">
    <source>
        <dbReference type="ARBA" id="ARBA00023141"/>
    </source>
</evidence>
<dbReference type="InterPro" id="IPR044643">
    <property type="entry name" value="TrpF_fam"/>
</dbReference>
<keyword evidence="12" id="KW-1185">Reference proteome</keyword>
<dbReference type="EC" id="5.3.1.24" evidence="3 9"/>
<dbReference type="UniPathway" id="UPA00035">
    <property type="reaction ID" value="UER00042"/>
</dbReference>
<dbReference type="SUPFAM" id="SSF51366">
    <property type="entry name" value="Ribulose-phoshate binding barrel"/>
    <property type="match status" value="1"/>
</dbReference>
<dbReference type="PANTHER" id="PTHR42894">
    <property type="entry name" value="N-(5'-PHOSPHORIBOSYL)ANTHRANILATE ISOMERASE"/>
    <property type="match status" value="1"/>
</dbReference>
<protein>
    <recommendedName>
        <fullName evidence="4 9">N-(5'-phosphoribosyl)anthranilate isomerase</fullName>
        <shortName evidence="9">PRAI</shortName>
        <ecNumber evidence="3 9">5.3.1.24</ecNumber>
    </recommendedName>
</protein>
<keyword evidence="7 9" id="KW-0057">Aromatic amino acid biosynthesis</keyword>
<organism evidence="11 12">
    <name type="scientific">Paenibacillus polysaccharolyticus</name>
    <dbReference type="NCBI Taxonomy" id="582692"/>
    <lineage>
        <taxon>Bacteria</taxon>
        <taxon>Bacillati</taxon>
        <taxon>Bacillota</taxon>
        <taxon>Bacilli</taxon>
        <taxon>Bacillales</taxon>
        <taxon>Paenibacillaceae</taxon>
        <taxon>Paenibacillus</taxon>
    </lineage>
</organism>
<proteinExistence type="inferred from homology"/>
<keyword evidence="8 9" id="KW-0413">Isomerase</keyword>
<name>A0A1G5ELM8_9BACL</name>
<evidence type="ECO:0000313" key="12">
    <source>
        <dbReference type="Proteomes" id="UP000198538"/>
    </source>
</evidence>
<evidence type="ECO:0000256" key="8">
    <source>
        <dbReference type="ARBA" id="ARBA00023235"/>
    </source>
</evidence>
<evidence type="ECO:0000256" key="5">
    <source>
        <dbReference type="ARBA" id="ARBA00022605"/>
    </source>
</evidence>
<dbReference type="AlphaFoldDB" id="A0A1G5ELM8"/>
<dbReference type="STRING" id="582692.SAMN05720606_103349"/>
<feature type="domain" description="N-(5'phosphoribosyl) anthranilate isomerase (PRAI)" evidence="10">
    <location>
        <begin position="24"/>
        <end position="240"/>
    </location>
</feature>
<dbReference type="HAMAP" id="MF_00135">
    <property type="entry name" value="PRAI"/>
    <property type="match status" value="1"/>
</dbReference>